<evidence type="ECO:0000256" key="11">
    <source>
        <dbReference type="ARBA" id="ARBA00022840"/>
    </source>
</evidence>
<accession>A0AAF0XB82</accession>
<evidence type="ECO:0000256" key="7">
    <source>
        <dbReference type="ARBA" id="ARBA00022692"/>
    </source>
</evidence>
<evidence type="ECO:0000256" key="6">
    <source>
        <dbReference type="ARBA" id="ARBA00022679"/>
    </source>
</evidence>
<evidence type="ECO:0000256" key="5">
    <source>
        <dbReference type="ARBA" id="ARBA00022527"/>
    </source>
</evidence>
<keyword evidence="12" id="KW-1133">Transmembrane helix</keyword>
<protein>
    <recommendedName>
        <fullName evidence="3">non-specific serine/threonine protein kinase</fullName>
        <ecNumber evidence="3">2.7.11.1</ecNumber>
    </recommendedName>
</protein>
<feature type="binding site" evidence="18">
    <location>
        <position position="84"/>
    </location>
    <ligand>
        <name>ATP</name>
        <dbReference type="ChEBI" id="CHEBI:30616"/>
    </ligand>
</feature>
<dbReference type="SUPFAM" id="SSF56112">
    <property type="entry name" value="Protein kinase-like (PK-like)"/>
    <property type="match status" value="2"/>
</dbReference>
<feature type="signal peptide" evidence="19">
    <location>
        <begin position="1"/>
        <end position="24"/>
    </location>
</feature>
<keyword evidence="4" id="KW-1003">Cell membrane</keyword>
<dbReference type="FunFam" id="3.30.200.20:FF:000228">
    <property type="entry name" value="Serine/threonine-protein kinase BIK1"/>
    <property type="match status" value="1"/>
</dbReference>
<keyword evidence="7" id="KW-0812">Transmembrane</keyword>
<keyword evidence="10" id="KW-0418">Kinase</keyword>
<evidence type="ECO:0000256" key="10">
    <source>
        <dbReference type="ARBA" id="ARBA00022777"/>
    </source>
</evidence>
<evidence type="ECO:0000256" key="8">
    <source>
        <dbReference type="ARBA" id="ARBA00022729"/>
    </source>
</evidence>
<evidence type="ECO:0000256" key="1">
    <source>
        <dbReference type="ARBA" id="ARBA00004236"/>
    </source>
</evidence>
<dbReference type="GO" id="GO:0004674">
    <property type="term" value="F:protein serine/threonine kinase activity"/>
    <property type="evidence" value="ECO:0007669"/>
    <property type="project" value="UniProtKB-KW"/>
</dbReference>
<dbReference type="EC" id="2.7.11.1" evidence="3"/>
<comment type="catalytic activity">
    <reaction evidence="16">
        <text>L-threonyl-[protein] + ATP = O-phospho-L-threonyl-[protein] + ADP + H(+)</text>
        <dbReference type="Rhea" id="RHEA:46608"/>
        <dbReference type="Rhea" id="RHEA-COMP:11060"/>
        <dbReference type="Rhea" id="RHEA-COMP:11605"/>
        <dbReference type="ChEBI" id="CHEBI:15378"/>
        <dbReference type="ChEBI" id="CHEBI:30013"/>
        <dbReference type="ChEBI" id="CHEBI:30616"/>
        <dbReference type="ChEBI" id="CHEBI:61977"/>
        <dbReference type="ChEBI" id="CHEBI:456216"/>
        <dbReference type="EC" id="2.7.11.1"/>
    </reaction>
</comment>
<dbReference type="EMBL" id="CP093348">
    <property type="protein sequence ID" value="WOH04845.1"/>
    <property type="molecule type" value="Genomic_DNA"/>
</dbReference>
<dbReference type="Pfam" id="PF00069">
    <property type="entry name" value="Pkinase"/>
    <property type="match status" value="1"/>
</dbReference>
<dbReference type="PROSITE" id="PS00107">
    <property type="entry name" value="PROTEIN_KINASE_ATP"/>
    <property type="match status" value="2"/>
</dbReference>
<dbReference type="CDD" id="cd14066">
    <property type="entry name" value="STKc_IRAK"/>
    <property type="match status" value="2"/>
</dbReference>
<gene>
    <name evidence="21" type="ORF">DCAR_0624257</name>
</gene>
<comment type="catalytic activity">
    <reaction evidence="17">
        <text>L-seryl-[protein] + ATP = O-phospho-L-seryl-[protein] + ADP + H(+)</text>
        <dbReference type="Rhea" id="RHEA:17989"/>
        <dbReference type="Rhea" id="RHEA-COMP:9863"/>
        <dbReference type="Rhea" id="RHEA-COMP:11604"/>
        <dbReference type="ChEBI" id="CHEBI:15378"/>
        <dbReference type="ChEBI" id="CHEBI:29999"/>
        <dbReference type="ChEBI" id="CHEBI:30616"/>
        <dbReference type="ChEBI" id="CHEBI:83421"/>
        <dbReference type="ChEBI" id="CHEBI:456216"/>
        <dbReference type="EC" id="2.7.11.1"/>
    </reaction>
</comment>
<evidence type="ECO:0000256" key="4">
    <source>
        <dbReference type="ARBA" id="ARBA00022475"/>
    </source>
</evidence>
<dbReference type="Gene3D" id="3.30.200.20">
    <property type="entry name" value="Phosphorylase Kinase, domain 1"/>
    <property type="match status" value="2"/>
</dbReference>
<evidence type="ECO:0000256" key="9">
    <source>
        <dbReference type="ARBA" id="ARBA00022741"/>
    </source>
</evidence>
<evidence type="ECO:0000313" key="22">
    <source>
        <dbReference type="Proteomes" id="UP000077755"/>
    </source>
</evidence>
<evidence type="ECO:0000256" key="13">
    <source>
        <dbReference type="ARBA" id="ARBA00023136"/>
    </source>
</evidence>
<proteinExistence type="predicted"/>
<comment type="subcellular location">
    <subcellularLocation>
        <location evidence="1">Cell membrane</location>
    </subcellularLocation>
    <subcellularLocation>
        <location evidence="2">Membrane</location>
        <topology evidence="2">Single-pass type I membrane protein</topology>
    </subcellularLocation>
</comment>
<keyword evidence="8 19" id="KW-0732">Signal</keyword>
<dbReference type="PROSITE" id="PS00108">
    <property type="entry name" value="PROTEIN_KINASE_ST"/>
    <property type="match status" value="2"/>
</dbReference>
<evidence type="ECO:0000313" key="21">
    <source>
        <dbReference type="EMBL" id="WOH04845.1"/>
    </source>
</evidence>
<dbReference type="FunFam" id="3.30.200.20:FF:000039">
    <property type="entry name" value="receptor-like protein kinase FERONIA"/>
    <property type="match status" value="1"/>
</dbReference>
<dbReference type="AlphaFoldDB" id="A0AAF0XB82"/>
<dbReference type="InterPro" id="IPR011009">
    <property type="entry name" value="Kinase-like_dom_sf"/>
</dbReference>
<keyword evidence="13" id="KW-0472">Membrane</keyword>
<keyword evidence="11 18" id="KW-0067">ATP-binding</keyword>
<evidence type="ECO:0000256" key="14">
    <source>
        <dbReference type="ARBA" id="ARBA00023170"/>
    </source>
</evidence>
<dbReference type="InterPro" id="IPR008271">
    <property type="entry name" value="Ser/Thr_kinase_AS"/>
</dbReference>
<sequence>MTEHSKGVVILITLLNILVYKLQKLQEAQQKRRLPLSIRHLCRRFSFHDIRSATNNFKEELVIGKGGFGIVYKGIIEERIVAVKRSKSMSKQGSKEFLTEIKMLSQFQHSHLVSLIGYCDDSEEMILVYEYMPAGSLADHLHKRVRRGDTILPSLTWEQRLKICIGVAHGLDYLHTGTSIDERVIHRDVKTANILLDENLAAKLSDFGLSKTGPANQTCTYVSTRVKGTHGYLDPYYVATHRLTRKTDVYAFGVVLFEVLCGRPAVDRSLDEEQISLAGWAQQCFEEGLLEQIIDTNIKASISSDSLNTFVDVAIKCLLMQPKLRPTMAEIVVGLESALALQEKSTSYCLVEIMPLDYTSQEDVHSSTLVVKNTDHKREHTAQVIVNVSDAWYLNKQSSARTTFTKRVVALFSVTARVFSGKLVNRDARTTRYSNTVLSFNSNKAQAANSPSFIAVYSSVPQTPWVQEEILPSSELKNFRFDEIRAATREFNDASVIGEGGFGCVYKGWIDENTFAAVKWGTGMAIAVKRLNVEGLQGHREWLAEINYLGQLCHPNLVKLIGYCCEDEHRLLVYEFMSQGSLENLLFRRDSSVKPLRWHHRLRIALGAAKGLAYLHSSEATVIYRDFKTSNILIDSQFNAKLSDLGLARDGPGDGGTHVSTGVFGTHGYVAPEYIATGHLTMKCDIYSFGVVLLELLTGRRVIDSTLPIKEQNLVTWLKAFLSSNHKILQVMDADIEGQYTVKEALRAASLALKCLLVDPKLRADANQVVNAVEQLWDLVGAEKYMI</sequence>
<evidence type="ECO:0000256" key="16">
    <source>
        <dbReference type="ARBA" id="ARBA00047899"/>
    </source>
</evidence>
<keyword evidence="22" id="KW-1185">Reference proteome</keyword>
<keyword evidence="6" id="KW-0808">Transferase</keyword>
<evidence type="ECO:0000256" key="18">
    <source>
        <dbReference type="PROSITE-ProRule" id="PRU10141"/>
    </source>
</evidence>
<dbReference type="PANTHER" id="PTHR45621">
    <property type="entry name" value="OS01G0588500 PROTEIN-RELATED"/>
    <property type="match status" value="1"/>
</dbReference>
<evidence type="ECO:0000256" key="19">
    <source>
        <dbReference type="SAM" id="SignalP"/>
    </source>
</evidence>
<evidence type="ECO:0000256" key="3">
    <source>
        <dbReference type="ARBA" id="ARBA00012513"/>
    </source>
</evidence>
<dbReference type="InterPro" id="IPR017441">
    <property type="entry name" value="Protein_kinase_ATP_BS"/>
</dbReference>
<dbReference type="Gene3D" id="1.10.510.10">
    <property type="entry name" value="Transferase(Phosphotransferase) domain 1"/>
    <property type="match status" value="2"/>
</dbReference>
<reference evidence="21" key="2">
    <citation type="submission" date="2022-03" db="EMBL/GenBank/DDBJ databases">
        <title>Draft title - Genomic analysis of global carrot germplasm unveils the trajectory of domestication and the origin of high carotenoid orange carrot.</title>
        <authorList>
            <person name="Iorizzo M."/>
            <person name="Ellison S."/>
            <person name="Senalik D."/>
            <person name="Macko-Podgorni A."/>
            <person name="Grzebelus D."/>
            <person name="Bostan H."/>
            <person name="Rolling W."/>
            <person name="Curaba J."/>
            <person name="Simon P."/>
        </authorList>
    </citation>
    <scope>NUCLEOTIDE SEQUENCE</scope>
    <source>
        <tissue evidence="21">Leaf</tissue>
    </source>
</reference>
<organism evidence="21 22">
    <name type="scientific">Daucus carota subsp. sativus</name>
    <name type="common">Carrot</name>
    <dbReference type="NCBI Taxonomy" id="79200"/>
    <lineage>
        <taxon>Eukaryota</taxon>
        <taxon>Viridiplantae</taxon>
        <taxon>Streptophyta</taxon>
        <taxon>Embryophyta</taxon>
        <taxon>Tracheophyta</taxon>
        <taxon>Spermatophyta</taxon>
        <taxon>Magnoliopsida</taxon>
        <taxon>eudicotyledons</taxon>
        <taxon>Gunneridae</taxon>
        <taxon>Pentapetalae</taxon>
        <taxon>asterids</taxon>
        <taxon>campanulids</taxon>
        <taxon>Apiales</taxon>
        <taxon>Apiaceae</taxon>
        <taxon>Apioideae</taxon>
        <taxon>Scandiceae</taxon>
        <taxon>Daucinae</taxon>
        <taxon>Daucus</taxon>
        <taxon>Daucus sect. Daucus</taxon>
    </lineage>
</organism>
<keyword evidence="14" id="KW-0675">Receptor</keyword>
<feature type="domain" description="Protein kinase" evidence="20">
    <location>
        <begin position="57"/>
        <end position="339"/>
    </location>
</feature>
<keyword evidence="15" id="KW-0325">Glycoprotein</keyword>
<name>A0AAF0XB82_DAUCS</name>
<dbReference type="InterPro" id="IPR001245">
    <property type="entry name" value="Ser-Thr/Tyr_kinase_cat_dom"/>
</dbReference>
<dbReference type="PROSITE" id="PS50011">
    <property type="entry name" value="PROTEIN_KINASE_DOM"/>
    <property type="match status" value="2"/>
</dbReference>
<evidence type="ECO:0000256" key="12">
    <source>
        <dbReference type="ARBA" id="ARBA00022989"/>
    </source>
</evidence>
<feature type="domain" description="Protein kinase" evidence="20">
    <location>
        <begin position="491"/>
        <end position="776"/>
    </location>
</feature>
<evidence type="ECO:0000259" key="20">
    <source>
        <dbReference type="PROSITE" id="PS50011"/>
    </source>
</evidence>
<keyword evidence="9 18" id="KW-0547">Nucleotide-binding</keyword>
<feature type="chain" id="PRO_5042127588" description="non-specific serine/threonine protein kinase" evidence="19">
    <location>
        <begin position="25"/>
        <end position="787"/>
    </location>
</feature>
<dbReference type="InterPro" id="IPR000719">
    <property type="entry name" value="Prot_kinase_dom"/>
</dbReference>
<dbReference type="GO" id="GO:0005886">
    <property type="term" value="C:plasma membrane"/>
    <property type="evidence" value="ECO:0007669"/>
    <property type="project" value="UniProtKB-SubCell"/>
</dbReference>
<dbReference type="SMART" id="SM00220">
    <property type="entry name" value="S_TKc"/>
    <property type="match status" value="2"/>
</dbReference>
<evidence type="ECO:0000256" key="17">
    <source>
        <dbReference type="ARBA" id="ARBA00048679"/>
    </source>
</evidence>
<dbReference type="GO" id="GO:0005524">
    <property type="term" value="F:ATP binding"/>
    <property type="evidence" value="ECO:0007669"/>
    <property type="project" value="UniProtKB-UniRule"/>
</dbReference>
<reference evidence="21" key="1">
    <citation type="journal article" date="2016" name="Nat. Genet.">
        <title>A high-quality carrot genome assembly provides new insights into carotenoid accumulation and asterid genome evolution.</title>
        <authorList>
            <person name="Iorizzo M."/>
            <person name="Ellison S."/>
            <person name="Senalik D."/>
            <person name="Zeng P."/>
            <person name="Satapoomin P."/>
            <person name="Huang J."/>
            <person name="Bowman M."/>
            <person name="Iovene M."/>
            <person name="Sanseverino W."/>
            <person name="Cavagnaro P."/>
            <person name="Yildiz M."/>
            <person name="Macko-Podgorni A."/>
            <person name="Moranska E."/>
            <person name="Grzebelus E."/>
            <person name="Grzebelus D."/>
            <person name="Ashrafi H."/>
            <person name="Zheng Z."/>
            <person name="Cheng S."/>
            <person name="Spooner D."/>
            <person name="Van Deynze A."/>
            <person name="Simon P."/>
        </authorList>
    </citation>
    <scope>NUCLEOTIDE SEQUENCE</scope>
    <source>
        <tissue evidence="21">Leaf</tissue>
    </source>
</reference>
<evidence type="ECO:0000256" key="15">
    <source>
        <dbReference type="ARBA" id="ARBA00023180"/>
    </source>
</evidence>
<keyword evidence="5" id="KW-0723">Serine/threonine-protein kinase</keyword>
<dbReference type="InterPro" id="IPR050823">
    <property type="entry name" value="Plant_Ser_Thr_Prot_Kinase"/>
</dbReference>
<evidence type="ECO:0000256" key="2">
    <source>
        <dbReference type="ARBA" id="ARBA00004479"/>
    </source>
</evidence>
<dbReference type="FunFam" id="1.10.510.10:FF:000287">
    <property type="entry name" value="probable LRR receptor-like serine/threonine-protein kinase RKF3"/>
    <property type="match status" value="1"/>
</dbReference>
<dbReference type="FunFam" id="1.10.510.10:FF:000051">
    <property type="entry name" value="Receptor-like serine/threonine-protein kinase ALE2"/>
    <property type="match status" value="1"/>
</dbReference>
<feature type="binding site" evidence="18">
    <location>
        <position position="529"/>
    </location>
    <ligand>
        <name>ATP</name>
        <dbReference type="ChEBI" id="CHEBI:30616"/>
    </ligand>
</feature>
<dbReference type="Pfam" id="PF07714">
    <property type="entry name" value="PK_Tyr_Ser-Thr"/>
    <property type="match status" value="1"/>
</dbReference>
<dbReference type="Proteomes" id="UP000077755">
    <property type="component" value="Chromosome 6"/>
</dbReference>